<dbReference type="Gene3D" id="3.30.450.330">
    <property type="match status" value="1"/>
</dbReference>
<dbReference type="STRING" id="1797690.A3B23_02475"/>
<keyword evidence="2" id="KW-0472">Membrane</keyword>
<sequence length="129" mass="14041">MTPYINSELAPKQAGRVISADTARKVAGMMVSAVDKAEVARISGYTVAGKTGTAQVPDFKHGGYGDEFIHTYVGFVPAYDPQFTVLVKLDRPKGSQLAGLTIVPAFRELAQFMLNYYNVPPDNVKSNRE</sequence>
<evidence type="ECO:0000256" key="2">
    <source>
        <dbReference type="ARBA" id="ARBA00023136"/>
    </source>
</evidence>
<evidence type="ECO:0000313" key="4">
    <source>
        <dbReference type="EMBL" id="OGY59747.1"/>
    </source>
</evidence>
<accession>A0A1G1Z7X5</accession>
<dbReference type="GO" id="GO:0005886">
    <property type="term" value="C:plasma membrane"/>
    <property type="evidence" value="ECO:0007669"/>
    <property type="project" value="TreeGrafter"/>
</dbReference>
<comment type="caution">
    <text evidence="4">The sequence shown here is derived from an EMBL/GenBank/DDBJ whole genome shotgun (WGS) entry which is preliminary data.</text>
</comment>
<evidence type="ECO:0000313" key="5">
    <source>
        <dbReference type="Proteomes" id="UP000178744"/>
    </source>
</evidence>
<proteinExistence type="predicted"/>
<protein>
    <recommendedName>
        <fullName evidence="3">Penicillin-binding protein transpeptidase domain-containing protein</fullName>
    </recommendedName>
</protein>
<dbReference type="Proteomes" id="UP000178744">
    <property type="component" value="Unassembled WGS sequence"/>
</dbReference>
<dbReference type="InterPro" id="IPR050515">
    <property type="entry name" value="Beta-lactam/transpept"/>
</dbReference>
<dbReference type="GO" id="GO:0008658">
    <property type="term" value="F:penicillin binding"/>
    <property type="evidence" value="ECO:0007669"/>
    <property type="project" value="InterPro"/>
</dbReference>
<evidence type="ECO:0000259" key="3">
    <source>
        <dbReference type="Pfam" id="PF00905"/>
    </source>
</evidence>
<dbReference type="PANTHER" id="PTHR30627">
    <property type="entry name" value="PEPTIDOGLYCAN D,D-TRANSPEPTIDASE"/>
    <property type="match status" value="1"/>
</dbReference>
<feature type="domain" description="Penicillin-binding protein transpeptidase" evidence="3">
    <location>
        <begin position="4"/>
        <end position="99"/>
    </location>
</feature>
<dbReference type="GO" id="GO:0071555">
    <property type="term" value="P:cell wall organization"/>
    <property type="evidence" value="ECO:0007669"/>
    <property type="project" value="TreeGrafter"/>
</dbReference>
<dbReference type="AlphaFoldDB" id="A0A1G1Z7X5"/>
<dbReference type="Pfam" id="PF00905">
    <property type="entry name" value="Transpeptidase"/>
    <property type="match status" value="1"/>
</dbReference>
<comment type="subcellular location">
    <subcellularLocation>
        <location evidence="1">Membrane</location>
    </subcellularLocation>
</comment>
<dbReference type="PANTHER" id="PTHR30627:SF1">
    <property type="entry name" value="PEPTIDOGLYCAN D,D-TRANSPEPTIDASE FTSI"/>
    <property type="match status" value="1"/>
</dbReference>
<dbReference type="SUPFAM" id="SSF56601">
    <property type="entry name" value="beta-lactamase/transpeptidase-like"/>
    <property type="match status" value="1"/>
</dbReference>
<organism evidence="4 5">
    <name type="scientific">Candidatus Colwellbacteria bacterium RIFCSPLOWO2_01_FULL_48_10</name>
    <dbReference type="NCBI Taxonomy" id="1797690"/>
    <lineage>
        <taxon>Bacteria</taxon>
        <taxon>Candidatus Colwelliibacteriota</taxon>
    </lineage>
</organism>
<reference evidence="4 5" key="1">
    <citation type="journal article" date="2016" name="Nat. Commun.">
        <title>Thousands of microbial genomes shed light on interconnected biogeochemical processes in an aquifer system.</title>
        <authorList>
            <person name="Anantharaman K."/>
            <person name="Brown C.T."/>
            <person name="Hug L.A."/>
            <person name="Sharon I."/>
            <person name="Castelle C.J."/>
            <person name="Probst A.J."/>
            <person name="Thomas B.C."/>
            <person name="Singh A."/>
            <person name="Wilkins M.J."/>
            <person name="Karaoz U."/>
            <person name="Brodie E.L."/>
            <person name="Williams K.H."/>
            <person name="Hubbard S.S."/>
            <person name="Banfield J.F."/>
        </authorList>
    </citation>
    <scope>NUCLEOTIDE SEQUENCE [LARGE SCALE GENOMIC DNA]</scope>
</reference>
<dbReference type="InterPro" id="IPR012338">
    <property type="entry name" value="Beta-lactam/transpept-like"/>
</dbReference>
<dbReference type="EMBL" id="MHIY01000018">
    <property type="protein sequence ID" value="OGY59747.1"/>
    <property type="molecule type" value="Genomic_DNA"/>
</dbReference>
<dbReference type="InterPro" id="IPR001460">
    <property type="entry name" value="PCN-bd_Tpept"/>
</dbReference>
<gene>
    <name evidence="4" type="ORF">A3B23_02475</name>
</gene>
<evidence type="ECO:0000256" key="1">
    <source>
        <dbReference type="ARBA" id="ARBA00004370"/>
    </source>
</evidence>
<name>A0A1G1Z7X5_9BACT</name>